<dbReference type="OrthoDB" id="9793499at2"/>
<dbReference type="GO" id="GO:0016491">
    <property type="term" value="F:oxidoreductase activity"/>
    <property type="evidence" value="ECO:0007669"/>
    <property type="project" value="UniProtKB-KW"/>
</dbReference>
<evidence type="ECO:0000313" key="4">
    <source>
        <dbReference type="Proteomes" id="UP000250123"/>
    </source>
</evidence>
<dbReference type="Pfam" id="PF13561">
    <property type="entry name" value="adh_short_C2"/>
    <property type="match status" value="1"/>
</dbReference>
<evidence type="ECO:0000256" key="1">
    <source>
        <dbReference type="ARBA" id="ARBA00006484"/>
    </source>
</evidence>
<organism evidence="3 4">
    <name type="scientific">Shewanella benthica</name>
    <dbReference type="NCBI Taxonomy" id="43661"/>
    <lineage>
        <taxon>Bacteria</taxon>
        <taxon>Pseudomonadati</taxon>
        <taxon>Pseudomonadota</taxon>
        <taxon>Gammaproteobacteria</taxon>
        <taxon>Alteromonadales</taxon>
        <taxon>Shewanellaceae</taxon>
        <taxon>Shewanella</taxon>
    </lineage>
</organism>
<name>A0A330M323_9GAMM</name>
<dbReference type="PANTHER" id="PTHR43639:SF1">
    <property type="entry name" value="SHORT-CHAIN DEHYDROGENASE_REDUCTASE FAMILY PROTEIN"/>
    <property type="match status" value="1"/>
</dbReference>
<dbReference type="InterPro" id="IPR036291">
    <property type="entry name" value="NAD(P)-bd_dom_sf"/>
</dbReference>
<keyword evidence="2" id="KW-0560">Oxidoreductase</keyword>
<dbReference type="AlphaFoldDB" id="A0A330M323"/>
<dbReference type="Proteomes" id="UP000250123">
    <property type="component" value="Chromosome SHEWBE"/>
</dbReference>
<dbReference type="NCBIfam" id="NF006598">
    <property type="entry name" value="PRK09135.1"/>
    <property type="match status" value="1"/>
</dbReference>
<gene>
    <name evidence="3" type="ORF">SHEWBE_2628</name>
</gene>
<dbReference type="EMBL" id="LS483452">
    <property type="protein sequence ID" value="SQH76591.1"/>
    <property type="molecule type" value="Genomic_DNA"/>
</dbReference>
<sequence length="243" mass="26042">MKQWALVTGAAKRIGREIAIKLHSSGYNVIIHYGASAEEASSLCHALNQIREDSCITAQADLSIEEGINDLVKVATGCKLSILINNAAEFYPTPLAKTQFDDCQRLLTVNLLAPYFLAQKLSPLLSRNNGTIINLLDIHGQKPLKDHGIYSISKAGLQMATLSLAQEMGPDIRVNGIAPGAIIWPENSQNDAEESIIKQIPLAKCGSPADIANTVQFLVDSPYISGQIIAIDGGRTATGYMGA</sequence>
<reference evidence="4" key="1">
    <citation type="submission" date="2018-06" db="EMBL/GenBank/DDBJ databases">
        <authorList>
            <person name="Cea G.-C."/>
            <person name="William W."/>
        </authorList>
    </citation>
    <scope>NUCLEOTIDE SEQUENCE [LARGE SCALE GENOMIC DNA]</scope>
    <source>
        <strain evidence="4">DB21MT-2</strain>
    </source>
</reference>
<evidence type="ECO:0000313" key="3">
    <source>
        <dbReference type="EMBL" id="SQH76591.1"/>
    </source>
</evidence>
<proteinExistence type="inferred from homology"/>
<dbReference type="Gene3D" id="3.40.50.720">
    <property type="entry name" value="NAD(P)-binding Rossmann-like Domain"/>
    <property type="match status" value="1"/>
</dbReference>
<protein>
    <submittedName>
        <fullName evidence="3">Pteridine reductase</fullName>
    </submittedName>
</protein>
<dbReference type="RefSeq" id="WP_112352734.1">
    <property type="nucleotide sequence ID" value="NZ_LS483452.1"/>
</dbReference>
<dbReference type="PRINTS" id="PR00081">
    <property type="entry name" value="GDHRDH"/>
</dbReference>
<comment type="similarity">
    <text evidence="1">Belongs to the short-chain dehydrogenases/reductases (SDR) family.</text>
</comment>
<evidence type="ECO:0000256" key="2">
    <source>
        <dbReference type="ARBA" id="ARBA00023002"/>
    </source>
</evidence>
<accession>A0A330M323</accession>
<dbReference type="PRINTS" id="PR00080">
    <property type="entry name" value="SDRFAMILY"/>
</dbReference>
<dbReference type="SUPFAM" id="SSF51735">
    <property type="entry name" value="NAD(P)-binding Rossmann-fold domains"/>
    <property type="match status" value="1"/>
</dbReference>
<dbReference type="PANTHER" id="PTHR43639">
    <property type="entry name" value="OXIDOREDUCTASE, SHORT-CHAIN DEHYDROGENASE/REDUCTASE FAMILY (AFU_ORTHOLOGUE AFUA_5G02870)"/>
    <property type="match status" value="1"/>
</dbReference>
<dbReference type="InterPro" id="IPR002347">
    <property type="entry name" value="SDR_fam"/>
</dbReference>
<dbReference type="KEGG" id="sbk:SHEWBE_2628"/>